<accession>A0A9N9H1A1</accession>
<evidence type="ECO:0000256" key="1">
    <source>
        <dbReference type="SAM" id="MobiDB-lite"/>
    </source>
</evidence>
<feature type="region of interest" description="Disordered" evidence="1">
    <location>
        <begin position="283"/>
        <end position="322"/>
    </location>
</feature>
<dbReference type="OrthoDB" id="2339571at2759"/>
<feature type="non-terminal residue" evidence="2">
    <location>
        <position position="1"/>
    </location>
</feature>
<feature type="compositionally biased region" description="Basic residues" evidence="1">
    <location>
        <begin position="297"/>
        <end position="308"/>
    </location>
</feature>
<name>A0A9N9H1A1_9GLOM</name>
<proteinExistence type="predicted"/>
<comment type="caution">
    <text evidence="2">The sequence shown here is derived from an EMBL/GenBank/DDBJ whole genome shotgun (WGS) entry which is preliminary data.</text>
</comment>
<feature type="region of interest" description="Disordered" evidence="1">
    <location>
        <begin position="171"/>
        <end position="267"/>
    </location>
</feature>
<dbReference type="EMBL" id="CAJVPJ010004175">
    <property type="protein sequence ID" value="CAG8649311.1"/>
    <property type="molecule type" value="Genomic_DNA"/>
</dbReference>
<feature type="compositionally biased region" description="Low complexity" evidence="1">
    <location>
        <begin position="182"/>
        <end position="201"/>
    </location>
</feature>
<dbReference type="Proteomes" id="UP000789572">
    <property type="component" value="Unassembled WGS sequence"/>
</dbReference>
<reference evidence="2" key="1">
    <citation type="submission" date="2021-06" db="EMBL/GenBank/DDBJ databases">
        <authorList>
            <person name="Kallberg Y."/>
            <person name="Tangrot J."/>
            <person name="Rosling A."/>
        </authorList>
    </citation>
    <scope>NUCLEOTIDE SEQUENCE</scope>
    <source>
        <strain evidence="2">IA702</strain>
    </source>
</reference>
<feature type="compositionally biased region" description="Basic and acidic residues" evidence="1">
    <location>
        <begin position="309"/>
        <end position="322"/>
    </location>
</feature>
<keyword evidence="3" id="KW-1185">Reference proteome</keyword>
<feature type="compositionally biased region" description="Low complexity" evidence="1">
    <location>
        <begin position="284"/>
        <end position="296"/>
    </location>
</feature>
<evidence type="ECO:0000313" key="2">
    <source>
        <dbReference type="EMBL" id="CAG8649311.1"/>
    </source>
</evidence>
<protein>
    <submittedName>
        <fullName evidence="2">6652_t:CDS:1</fullName>
    </submittedName>
</protein>
<gene>
    <name evidence="2" type="ORF">POCULU_LOCUS9862</name>
</gene>
<sequence>MRPLTKFVSIAHVHRWTLQDVKDFIFYVERLQYEETHCKRIDELNLTQMCLLNLSKEKLDCWVKLQWINPALADILESASINLKERIMLHATMLLGRARFQKYHDTIISMLHDDIRFGVDIIEHEFQGDLRAFCSRVCRLGYKGDDSDEENHYGKYRRLCKKEISRINLRKARMTHSEESSESAPETSESEIGSVSSSAKSVNYGNRESIDYSGSSDEDDRQERRMTDEMTDSGNDKEIEETGSDSDGVRGNSDADSRFDSDNLAVDDNDAADKNYRLKRRLTETTTTRVTRQMSMRSRRVKSRRGRPRKDESRNGRVDKKTSIPVVHVFAFK</sequence>
<organism evidence="2 3">
    <name type="scientific">Paraglomus occultum</name>
    <dbReference type="NCBI Taxonomy" id="144539"/>
    <lineage>
        <taxon>Eukaryota</taxon>
        <taxon>Fungi</taxon>
        <taxon>Fungi incertae sedis</taxon>
        <taxon>Mucoromycota</taxon>
        <taxon>Glomeromycotina</taxon>
        <taxon>Glomeromycetes</taxon>
        <taxon>Paraglomerales</taxon>
        <taxon>Paraglomeraceae</taxon>
        <taxon>Paraglomus</taxon>
    </lineage>
</organism>
<evidence type="ECO:0000313" key="3">
    <source>
        <dbReference type="Proteomes" id="UP000789572"/>
    </source>
</evidence>
<dbReference type="AlphaFoldDB" id="A0A9N9H1A1"/>